<proteinExistence type="predicted"/>
<protein>
    <submittedName>
        <fullName evidence="1">Uncharacterized protein</fullName>
    </submittedName>
</protein>
<sequence>MSIKPLFTNDLKTNLSCLLLYNKTLRYEKKTHKHNIAYSHAGHVMYKLCPKAYCTATRATTTGRTVINTKAFIARTIKAFLFPAFGRLKRVSY</sequence>
<evidence type="ECO:0000313" key="2">
    <source>
        <dbReference type="Proteomes" id="UP000199679"/>
    </source>
</evidence>
<reference evidence="1 2" key="1">
    <citation type="submission" date="2016-10" db="EMBL/GenBank/DDBJ databases">
        <authorList>
            <person name="de Groot N.N."/>
        </authorList>
    </citation>
    <scope>NUCLEOTIDE SEQUENCE [LARGE SCALE GENOMIC DNA]</scope>
    <source>
        <strain evidence="1 2">MP1X4</strain>
    </source>
</reference>
<keyword evidence="2" id="KW-1185">Reference proteome</keyword>
<name>A0A1H2AVI7_MUCMA</name>
<organism evidence="1 2">
    <name type="scientific">Mucilaginibacter mallensis</name>
    <dbReference type="NCBI Taxonomy" id="652787"/>
    <lineage>
        <taxon>Bacteria</taxon>
        <taxon>Pseudomonadati</taxon>
        <taxon>Bacteroidota</taxon>
        <taxon>Sphingobacteriia</taxon>
        <taxon>Sphingobacteriales</taxon>
        <taxon>Sphingobacteriaceae</taxon>
        <taxon>Mucilaginibacter</taxon>
    </lineage>
</organism>
<dbReference type="EMBL" id="LT629740">
    <property type="protein sequence ID" value="SDT50055.1"/>
    <property type="molecule type" value="Genomic_DNA"/>
</dbReference>
<dbReference type="Proteomes" id="UP000199679">
    <property type="component" value="Chromosome I"/>
</dbReference>
<dbReference type="AlphaFoldDB" id="A0A1H2AVI7"/>
<gene>
    <name evidence="1" type="ORF">SAMN05216490_3751</name>
</gene>
<evidence type="ECO:0000313" key="1">
    <source>
        <dbReference type="EMBL" id="SDT50055.1"/>
    </source>
</evidence>
<accession>A0A1H2AVI7</accession>